<dbReference type="Gene3D" id="2.60.120.260">
    <property type="entry name" value="Galactose-binding domain-like"/>
    <property type="match status" value="2"/>
</dbReference>
<comment type="similarity">
    <text evidence="1 6 7">Belongs to the peptidase S8 family.</text>
</comment>
<evidence type="ECO:0000256" key="5">
    <source>
        <dbReference type="PIRSR" id="PIRSR615500-1"/>
    </source>
</evidence>
<feature type="active site" description="Charge relay system" evidence="5 6">
    <location>
        <position position="464"/>
    </location>
</feature>
<evidence type="ECO:0000256" key="8">
    <source>
        <dbReference type="SAM" id="MobiDB-lite"/>
    </source>
</evidence>
<dbReference type="PRINTS" id="PR00723">
    <property type="entry name" value="SUBTILISIN"/>
</dbReference>
<organism evidence="11 12">
    <name type="scientific">Tahibacter soli</name>
    <dbReference type="NCBI Taxonomy" id="2983605"/>
    <lineage>
        <taxon>Bacteria</taxon>
        <taxon>Pseudomonadati</taxon>
        <taxon>Pseudomonadota</taxon>
        <taxon>Gammaproteobacteria</taxon>
        <taxon>Lysobacterales</taxon>
        <taxon>Rhodanobacteraceae</taxon>
        <taxon>Tahibacter</taxon>
    </lineage>
</organism>
<dbReference type="InterPro" id="IPR013784">
    <property type="entry name" value="Carb-bd-like_fold"/>
</dbReference>
<feature type="active site" description="Charge relay system" evidence="5 6">
    <location>
        <position position="216"/>
    </location>
</feature>
<dbReference type="InterPro" id="IPR023828">
    <property type="entry name" value="Peptidase_S8_Ser-AS"/>
</dbReference>
<dbReference type="InterPro" id="IPR008969">
    <property type="entry name" value="CarboxyPept-like_regulatory"/>
</dbReference>
<dbReference type="SUPFAM" id="SSF49452">
    <property type="entry name" value="Starch-binding domain-like"/>
    <property type="match status" value="1"/>
</dbReference>
<dbReference type="Pfam" id="PF13620">
    <property type="entry name" value="CarboxypepD_reg"/>
    <property type="match status" value="2"/>
</dbReference>
<dbReference type="GO" id="GO:0030246">
    <property type="term" value="F:carbohydrate binding"/>
    <property type="evidence" value="ECO:0007669"/>
    <property type="project" value="InterPro"/>
</dbReference>
<evidence type="ECO:0000256" key="3">
    <source>
        <dbReference type="ARBA" id="ARBA00022801"/>
    </source>
</evidence>
<dbReference type="InterPro" id="IPR015500">
    <property type="entry name" value="Peptidase_S8_subtilisin-rel"/>
</dbReference>
<keyword evidence="3 6" id="KW-0378">Hydrolase</keyword>
<dbReference type="Gene3D" id="3.40.50.200">
    <property type="entry name" value="Peptidase S8/S53 domain"/>
    <property type="match status" value="1"/>
</dbReference>
<evidence type="ECO:0000313" key="12">
    <source>
        <dbReference type="Proteomes" id="UP001139971"/>
    </source>
</evidence>
<keyword evidence="4 6" id="KW-0720">Serine protease</keyword>
<protein>
    <submittedName>
        <fullName evidence="11">S8 family serine peptidase</fullName>
    </submittedName>
</protein>
<name>A0A9X3YPB1_9GAMM</name>
<dbReference type="InterPro" id="IPR023827">
    <property type="entry name" value="Peptidase_S8_Asp-AS"/>
</dbReference>
<dbReference type="Gene3D" id="2.60.40.1120">
    <property type="entry name" value="Carboxypeptidase-like, regulatory domain"/>
    <property type="match status" value="4"/>
</dbReference>
<dbReference type="GO" id="GO:0004252">
    <property type="term" value="F:serine-type endopeptidase activity"/>
    <property type="evidence" value="ECO:0007669"/>
    <property type="project" value="UniProtKB-UniRule"/>
</dbReference>
<dbReference type="Proteomes" id="UP001139971">
    <property type="component" value="Unassembled WGS sequence"/>
</dbReference>
<dbReference type="InterPro" id="IPR036852">
    <property type="entry name" value="Peptidase_S8/S53_dom_sf"/>
</dbReference>
<feature type="signal peptide" evidence="9">
    <location>
        <begin position="1"/>
        <end position="34"/>
    </location>
</feature>
<dbReference type="InterPro" id="IPR050131">
    <property type="entry name" value="Peptidase_S8_subtilisin-like"/>
</dbReference>
<dbReference type="InterPro" id="IPR022398">
    <property type="entry name" value="Peptidase_S8_His-AS"/>
</dbReference>
<dbReference type="PROSITE" id="PS00138">
    <property type="entry name" value="SUBTILASE_SER"/>
    <property type="match status" value="1"/>
</dbReference>
<evidence type="ECO:0000256" key="7">
    <source>
        <dbReference type="RuleBase" id="RU003355"/>
    </source>
</evidence>
<dbReference type="InterPro" id="IPR000209">
    <property type="entry name" value="Peptidase_S8/S53_dom"/>
</dbReference>
<dbReference type="RefSeq" id="WP_263542997.1">
    <property type="nucleotide sequence ID" value="NZ_JAOVZO020000023.1"/>
</dbReference>
<feature type="chain" id="PRO_5040728912" evidence="9">
    <location>
        <begin position="35"/>
        <end position="1675"/>
    </location>
</feature>
<dbReference type="Pfam" id="PF00082">
    <property type="entry name" value="Peptidase_S8"/>
    <property type="match status" value="1"/>
</dbReference>
<feature type="region of interest" description="Disordered" evidence="8">
    <location>
        <begin position="35"/>
        <end position="59"/>
    </location>
</feature>
<comment type="caution">
    <text evidence="11">The sequence shown here is derived from an EMBL/GenBank/DDBJ whole genome shotgun (WGS) entry which is preliminary data.</text>
</comment>
<evidence type="ECO:0000256" key="9">
    <source>
        <dbReference type="SAM" id="SignalP"/>
    </source>
</evidence>
<evidence type="ECO:0000256" key="2">
    <source>
        <dbReference type="ARBA" id="ARBA00022670"/>
    </source>
</evidence>
<proteinExistence type="inferred from homology"/>
<accession>A0A9X3YPB1</accession>
<dbReference type="PROSITE" id="PS00137">
    <property type="entry name" value="SUBTILASE_HIS"/>
    <property type="match status" value="1"/>
</dbReference>
<evidence type="ECO:0000313" key="11">
    <source>
        <dbReference type="EMBL" id="MDC8015981.1"/>
    </source>
</evidence>
<reference evidence="11" key="1">
    <citation type="submission" date="2023-02" db="EMBL/GenBank/DDBJ databases">
        <title>Tahibacter soli sp. nov. isolated from soil.</title>
        <authorList>
            <person name="Baek J.H."/>
            <person name="Lee J.K."/>
            <person name="Choi D.G."/>
            <person name="Jeon C.O."/>
        </authorList>
    </citation>
    <scope>NUCLEOTIDE SEQUENCE</scope>
    <source>
        <strain evidence="11">BL</strain>
    </source>
</reference>
<evidence type="ECO:0000259" key="10">
    <source>
        <dbReference type="Pfam" id="PF00082"/>
    </source>
</evidence>
<dbReference type="PROSITE" id="PS00136">
    <property type="entry name" value="SUBTILASE_ASP"/>
    <property type="match status" value="1"/>
</dbReference>
<keyword evidence="9" id="KW-0732">Signal</keyword>
<dbReference type="PANTHER" id="PTHR43806:SF67">
    <property type="entry name" value="EGF-LIKE DOMAIN-CONTAINING PROTEIN"/>
    <property type="match status" value="1"/>
</dbReference>
<evidence type="ECO:0000256" key="1">
    <source>
        <dbReference type="ARBA" id="ARBA00011073"/>
    </source>
</evidence>
<sequence>MVVATPPPPRRHARFPTLLLLTAAVVASAGIAGAAPPTPDSLRIPGAPVGTGTSRPASPRAAALTESTLLQRLETGARRDFFVEFDERADLKPAYAMNWRDRGRYVFRTLRDTAERSQQKLRADLAARGASFKPHWIVNGIVVRDGDLATLERAAATAGVKRIATLPGIRPIEPVRRDAAANKRAGGIAENIARIGADRVWAQGTSGSGVTVGIVDTGVAADHPALRRQYRGARAGALDNDYNWLDPEVHSSNPRATDEHGSHVAGTVLGDDANADPALRERIGVAPGAQWVGCLALGTESGAPHIMLDCLEFMLAPTRTDGTLPDPDKRPDIVNNSWMSFGSCNGQAESAYADAVDAWVAAGVLPVFAAGNTSNCELPSPPGLSTVAAPASLAASFAVGSTGNHDGLYASHSLWGPTVAVSPGGPALPDPRGYPQLKPQVVAPGVSIRSSMASGGYATMTGTSMSAPHVAGAFALMIEAGECLRGDYARLGTILMQTAKPVPYDSGGTPPPGPGNVPNYATGWGEIDAFAAVQAAADACGPQGFLRGKVAGANGQAVANAKVEILKNDGTPVHTVTTDVDGTYVRRVPEALSGGYTVRVSAYGFLGDSESGLMVKDGGTTRHDVTLAVAPLHKITGRVTDGATGWPLHVRVTIAGYPGDAVWTDPATGMYAVRLPEGTAYRFDLTSAIGGYGPASREVPDAAVATQDFTLDADRTTCTAPGYRYLQHFVDEGFETSNGQPPQGWTAASNGIGWRFGTTQDISGSIFRIPAHGRFAATNEEHGDNMGWTNDGSAEYLTLPPLPLAGAIEPTLRFAYAFPAGFLSTASVQGSTDGGATWQPLGALATHEFWPAWTDATISLAPLAGAANARVRFHVDDGTDAENPEILGAAFALDDVAVNGNCVAPTQGGLVYGRVRDANTGAALDGAVVSIGGATTTSATNPDPAVGAGHYVLYAASGATTVTATRGSLPAGYGDGTASASVVAHEVVAADVTLPAGRLRLYPGGGPSANLTLGTTANVAFTASNSGTLPLAYAFERVATEQHFEGAFPPAGWNVTHDGASSCTWRALDTNRFSNYAGGDGKAAIVYGYDCPGTPDPTDTSLVSPAFDLSASQSASIGFFLSFAIGGEDTPQLDADVSRDGGATWTTVWSQTSNASAQGPGTLIEIDLTPHVGSANTRMRLRYRSIPPNSWVIVDQLHLFDGVSMHEWIDLAPARGTLAPGATQTLTATLDATRIGQPGTYQVPIRVAENTPYEWPFDGTLNATLVVTAPASYGSVGGVVRGLGACDASPATLPGATVRVRNARGDTFETTSDADGRWQYWASPADGPFTVTASAADHADAGARTVTLTAGTATAADFDLRARLACLAADPGTLAANVAPGGSAAVPFSLVNRGAATTLWSARTGGDPAERVPVPVAQTTRLDVSPNMWTGCSAGPDVTLENHYMRRYVLRDIAPGALTVDVTGIEFAIDTALAPAGQQTVHARLYALRGDGAMRFANLELLREKTLTIADTTNGRVRATFDAPLTLARDETVVVSVHAPDGSADGNLFALGFNTFGETAPGYLASPQCETNEPTPLAEIDPRLGGVAMLVELTMLDSAPCHARATPVPWAAFTPAGGTLAADASAPATAQLSGAGLANGAHGGTLCLTSNGEAPVAVPVRLNVGNDAIFRNGFE</sequence>
<evidence type="ECO:0000256" key="4">
    <source>
        <dbReference type="ARBA" id="ARBA00022825"/>
    </source>
</evidence>
<keyword evidence="2 6" id="KW-0645">Protease</keyword>
<keyword evidence="12" id="KW-1185">Reference proteome</keyword>
<dbReference type="GO" id="GO:0006508">
    <property type="term" value="P:proteolysis"/>
    <property type="evidence" value="ECO:0007669"/>
    <property type="project" value="UniProtKB-KW"/>
</dbReference>
<dbReference type="SUPFAM" id="SSF52743">
    <property type="entry name" value="Subtilisin-like"/>
    <property type="match status" value="1"/>
</dbReference>
<gene>
    <name evidence="11" type="ORF">OD750_025940</name>
</gene>
<dbReference type="EMBL" id="JAOVZO020000023">
    <property type="protein sequence ID" value="MDC8015981.1"/>
    <property type="molecule type" value="Genomic_DNA"/>
</dbReference>
<dbReference type="PROSITE" id="PS51892">
    <property type="entry name" value="SUBTILASE"/>
    <property type="match status" value="1"/>
</dbReference>
<dbReference type="PANTHER" id="PTHR43806">
    <property type="entry name" value="PEPTIDASE S8"/>
    <property type="match status" value="1"/>
</dbReference>
<dbReference type="SUPFAM" id="SSF49464">
    <property type="entry name" value="Carboxypeptidase regulatory domain-like"/>
    <property type="match status" value="1"/>
</dbReference>
<feature type="domain" description="Peptidase S8/S53" evidence="10">
    <location>
        <begin position="207"/>
        <end position="525"/>
    </location>
</feature>
<feature type="active site" description="Charge relay system" evidence="5 6">
    <location>
        <position position="260"/>
    </location>
</feature>
<evidence type="ECO:0000256" key="6">
    <source>
        <dbReference type="PROSITE-ProRule" id="PRU01240"/>
    </source>
</evidence>